<dbReference type="GeneID" id="20670668"/>
<feature type="domain" description="C2H2-type" evidence="3">
    <location>
        <begin position="422"/>
        <end position="446"/>
    </location>
</feature>
<proteinExistence type="predicted"/>
<dbReference type="Proteomes" id="UP000030671">
    <property type="component" value="Unassembled WGS sequence"/>
</dbReference>
<name>W4K354_HETIT</name>
<dbReference type="KEGG" id="hir:HETIRDRAFT_320498"/>
<feature type="region of interest" description="Disordered" evidence="2">
    <location>
        <begin position="384"/>
        <end position="404"/>
    </location>
</feature>
<organism evidence="4 5">
    <name type="scientific">Heterobasidion irregulare (strain TC 32-1)</name>
    <dbReference type="NCBI Taxonomy" id="747525"/>
    <lineage>
        <taxon>Eukaryota</taxon>
        <taxon>Fungi</taxon>
        <taxon>Dikarya</taxon>
        <taxon>Basidiomycota</taxon>
        <taxon>Agaricomycotina</taxon>
        <taxon>Agaricomycetes</taxon>
        <taxon>Russulales</taxon>
        <taxon>Bondarzewiaceae</taxon>
        <taxon>Heterobasidion</taxon>
        <taxon>Heterobasidion annosum species complex</taxon>
    </lineage>
</organism>
<dbReference type="PROSITE" id="PS00028">
    <property type="entry name" value="ZINC_FINGER_C2H2_1"/>
    <property type="match status" value="1"/>
</dbReference>
<feature type="non-terminal residue" evidence="4">
    <location>
        <position position="1"/>
    </location>
</feature>
<dbReference type="HOGENOM" id="CLU_022952_0_0_1"/>
<keyword evidence="1" id="KW-0863">Zinc-finger</keyword>
<dbReference type="InterPro" id="IPR013087">
    <property type="entry name" value="Znf_C2H2_type"/>
</dbReference>
<keyword evidence="5" id="KW-1185">Reference proteome</keyword>
<gene>
    <name evidence="4" type="ORF">HETIRDRAFT_320498</name>
</gene>
<sequence>IFDLDEFTENVFEDIRHGVPIVGSDYSSGSYVVDPFHGADGLVGQHPSQSSSLPSATPSATTSAMMFYSELPDEDKRPAWDTIVPQNFQRSKSPETDSTSHMTVDNVLVPPPTIVRGNRRMEEYSYNLHALEHATVDGLDAIGGTPSFPYPQSVSTGIREVDYTEDNALKHNNNSTGASDFVENFPIVGLVPVAEQSSVQGLWPMMTSNAASQRHPTQTPFMAAEYNSQFFPFPLGGQPPNVAPETLHQFRSAPDTTTGYGLDSFTQPSFIGELFTPRPSQALSWPATQQAPSYHTQAHREFEPFHAPGPSSSQSPLMPWPFGAAGGNAFASGPTPSASTRYDGVPSFVSAAEQAFNQGLWMPSQASQTRATYPQPLPIPVAEPSFGVASQGPSSSSSVLEPSNAAPTMGKNYQTPYLLAKVKCHLCEKGFNRGSELHDHWRTNKHRLRELQAENPGVVVTVADLIPNCFCPSCGKGYTTPYIVTRHLKTCRGRI</sequence>
<keyword evidence="1" id="KW-0862">Zinc</keyword>
<feature type="compositionally biased region" description="Low complexity" evidence="2">
    <location>
        <begin position="385"/>
        <end position="403"/>
    </location>
</feature>
<dbReference type="EMBL" id="KI925459">
    <property type="protein sequence ID" value="ETW80253.1"/>
    <property type="molecule type" value="Genomic_DNA"/>
</dbReference>
<feature type="region of interest" description="Disordered" evidence="2">
    <location>
        <begin position="89"/>
        <end position="109"/>
    </location>
</feature>
<feature type="compositionally biased region" description="Polar residues" evidence="2">
    <location>
        <begin position="89"/>
        <end position="103"/>
    </location>
</feature>
<evidence type="ECO:0000259" key="3">
    <source>
        <dbReference type="PROSITE" id="PS50157"/>
    </source>
</evidence>
<dbReference type="Gene3D" id="3.30.160.60">
    <property type="entry name" value="Classic Zinc Finger"/>
    <property type="match status" value="1"/>
</dbReference>
<keyword evidence="1" id="KW-0479">Metal-binding</keyword>
<dbReference type="OrthoDB" id="10004641at2759"/>
<dbReference type="PROSITE" id="PS50157">
    <property type="entry name" value="ZINC_FINGER_C2H2_2"/>
    <property type="match status" value="1"/>
</dbReference>
<protein>
    <recommendedName>
        <fullName evidence="3">C2H2-type domain-containing protein</fullName>
    </recommendedName>
</protein>
<dbReference type="AlphaFoldDB" id="W4K354"/>
<dbReference type="GO" id="GO:0008270">
    <property type="term" value="F:zinc ion binding"/>
    <property type="evidence" value="ECO:0007669"/>
    <property type="project" value="UniProtKB-KW"/>
</dbReference>
<evidence type="ECO:0000313" key="5">
    <source>
        <dbReference type="Proteomes" id="UP000030671"/>
    </source>
</evidence>
<dbReference type="InParanoid" id="W4K354"/>
<accession>W4K354</accession>
<evidence type="ECO:0000313" key="4">
    <source>
        <dbReference type="EMBL" id="ETW80253.1"/>
    </source>
</evidence>
<evidence type="ECO:0000256" key="2">
    <source>
        <dbReference type="SAM" id="MobiDB-lite"/>
    </source>
</evidence>
<reference evidence="4 5" key="1">
    <citation type="journal article" date="2012" name="New Phytol.">
        <title>Insight into trade-off between wood decay and parasitism from the genome of a fungal forest pathogen.</title>
        <authorList>
            <person name="Olson A."/>
            <person name="Aerts A."/>
            <person name="Asiegbu F."/>
            <person name="Belbahri L."/>
            <person name="Bouzid O."/>
            <person name="Broberg A."/>
            <person name="Canback B."/>
            <person name="Coutinho P.M."/>
            <person name="Cullen D."/>
            <person name="Dalman K."/>
            <person name="Deflorio G."/>
            <person name="van Diepen L.T."/>
            <person name="Dunand C."/>
            <person name="Duplessis S."/>
            <person name="Durling M."/>
            <person name="Gonthier P."/>
            <person name="Grimwood J."/>
            <person name="Fossdal C.G."/>
            <person name="Hansson D."/>
            <person name="Henrissat B."/>
            <person name="Hietala A."/>
            <person name="Himmelstrand K."/>
            <person name="Hoffmeister D."/>
            <person name="Hogberg N."/>
            <person name="James T.Y."/>
            <person name="Karlsson M."/>
            <person name="Kohler A."/>
            <person name="Kues U."/>
            <person name="Lee Y.H."/>
            <person name="Lin Y.C."/>
            <person name="Lind M."/>
            <person name="Lindquist E."/>
            <person name="Lombard V."/>
            <person name="Lucas S."/>
            <person name="Lunden K."/>
            <person name="Morin E."/>
            <person name="Murat C."/>
            <person name="Park J."/>
            <person name="Raffaello T."/>
            <person name="Rouze P."/>
            <person name="Salamov A."/>
            <person name="Schmutz J."/>
            <person name="Solheim H."/>
            <person name="Stahlberg J."/>
            <person name="Velez H."/>
            <person name="de Vries R.P."/>
            <person name="Wiebenga A."/>
            <person name="Woodward S."/>
            <person name="Yakovlev I."/>
            <person name="Garbelotto M."/>
            <person name="Martin F."/>
            <person name="Grigoriev I.V."/>
            <person name="Stenlid J."/>
        </authorList>
    </citation>
    <scope>NUCLEOTIDE SEQUENCE [LARGE SCALE GENOMIC DNA]</scope>
    <source>
        <strain evidence="4 5">TC 32-1</strain>
    </source>
</reference>
<evidence type="ECO:0000256" key="1">
    <source>
        <dbReference type="PROSITE-ProRule" id="PRU00042"/>
    </source>
</evidence>
<dbReference type="RefSeq" id="XP_009547028.1">
    <property type="nucleotide sequence ID" value="XM_009548733.1"/>
</dbReference>